<proteinExistence type="predicted"/>
<reference evidence="1 2" key="1">
    <citation type="journal article" date="2024" name="Int. J. Syst. Evol. Microbiol.">
        <title>Clostridium omnivorum sp. nov., isolated from anoxic soil under the treatment of reductive soil disinfestation.</title>
        <authorList>
            <person name="Ueki A."/>
            <person name="Tonouchi A."/>
            <person name="Kaku N."/>
            <person name="Honma S."/>
            <person name="Ueki K."/>
        </authorList>
    </citation>
    <scope>NUCLEOTIDE SEQUENCE [LARGE SCALE GENOMIC DNA]</scope>
    <source>
        <strain evidence="1 2">E14</strain>
    </source>
</reference>
<dbReference type="Proteomes" id="UP001208567">
    <property type="component" value="Unassembled WGS sequence"/>
</dbReference>
<dbReference type="RefSeq" id="WP_264851281.1">
    <property type="nucleotide sequence ID" value="NZ_BRXR01000001.1"/>
</dbReference>
<gene>
    <name evidence="1" type="ORF">bsdE14_33770</name>
</gene>
<dbReference type="EMBL" id="BRXR01000001">
    <property type="protein sequence ID" value="GLC31967.1"/>
    <property type="molecule type" value="Genomic_DNA"/>
</dbReference>
<accession>A0ABQ5N9W3</accession>
<dbReference type="InterPro" id="IPR014985">
    <property type="entry name" value="WbqC"/>
</dbReference>
<evidence type="ECO:0008006" key="3">
    <source>
        <dbReference type="Google" id="ProtNLM"/>
    </source>
</evidence>
<organism evidence="1 2">
    <name type="scientific">Clostridium omnivorum</name>
    <dbReference type="NCBI Taxonomy" id="1604902"/>
    <lineage>
        <taxon>Bacteria</taxon>
        <taxon>Bacillati</taxon>
        <taxon>Bacillota</taxon>
        <taxon>Clostridia</taxon>
        <taxon>Eubacteriales</taxon>
        <taxon>Clostridiaceae</taxon>
        <taxon>Clostridium</taxon>
    </lineage>
</organism>
<protein>
    <recommendedName>
        <fullName evidence="3">WbqC family protein</fullName>
    </recommendedName>
</protein>
<name>A0ABQ5N9W3_9CLOT</name>
<sequence length="244" mass="29206">MILTAHQPAYLPWLGFFHKIILSDTYVILDEVQFEKSSFINRNKIKTPEGYQWLTVPVSMSGYRTKSILEMEINNSENWNLKHWNGLYRNYKKTPFFHLYSDFFEAAYKRKWTNLTDFLIYTMEFFLKELHVETKVIKQSHLHTKEKKQDLIIEICKKLNADKFVFGALGRNYAQEQTFKSNGIQIYFQDYQHPVYKQQWGEFMPYMSIVDLLFNLGPEKALEIIMKDNLDKKTLENLLNNKLL</sequence>
<evidence type="ECO:0000313" key="1">
    <source>
        <dbReference type="EMBL" id="GLC31967.1"/>
    </source>
</evidence>
<keyword evidence="2" id="KW-1185">Reference proteome</keyword>
<comment type="caution">
    <text evidence="1">The sequence shown here is derived from an EMBL/GenBank/DDBJ whole genome shotgun (WGS) entry which is preliminary data.</text>
</comment>
<evidence type="ECO:0000313" key="2">
    <source>
        <dbReference type="Proteomes" id="UP001208567"/>
    </source>
</evidence>
<dbReference type="Pfam" id="PF08889">
    <property type="entry name" value="WbqC"/>
    <property type="match status" value="1"/>
</dbReference>